<evidence type="ECO:0000256" key="10">
    <source>
        <dbReference type="SAM" id="MobiDB-lite"/>
    </source>
</evidence>
<feature type="domain" description="Protein kinase" evidence="11">
    <location>
        <begin position="88"/>
        <end position="568"/>
    </location>
</feature>
<evidence type="ECO:0000256" key="3">
    <source>
        <dbReference type="ARBA" id="ARBA00022679"/>
    </source>
</evidence>
<evidence type="ECO:0000256" key="2">
    <source>
        <dbReference type="ARBA" id="ARBA00022527"/>
    </source>
</evidence>
<evidence type="ECO:0000256" key="4">
    <source>
        <dbReference type="ARBA" id="ARBA00022741"/>
    </source>
</evidence>
<feature type="compositionally biased region" description="Basic and acidic residues" evidence="10">
    <location>
        <begin position="371"/>
        <end position="385"/>
    </location>
</feature>
<dbReference type="Pfam" id="PF00069">
    <property type="entry name" value="Pkinase"/>
    <property type="match status" value="1"/>
</dbReference>
<dbReference type="GO" id="GO:0005634">
    <property type="term" value="C:nucleus"/>
    <property type="evidence" value="ECO:0007669"/>
    <property type="project" value="TreeGrafter"/>
</dbReference>
<reference evidence="13" key="1">
    <citation type="submission" date="2017-01" db="EMBL/GenBank/DDBJ databases">
        <authorList>
            <person name="Wang Y."/>
            <person name="White M."/>
            <person name="Kvist S."/>
            <person name="Moncalvo J.-M."/>
        </authorList>
    </citation>
    <scope>NUCLEOTIDE SEQUENCE [LARGE SCALE GENOMIC DNA]</scope>
    <source>
        <strain evidence="13">ID-206-W2</strain>
    </source>
</reference>
<dbReference type="GO" id="GO:0004674">
    <property type="term" value="F:protein serine/threonine kinase activity"/>
    <property type="evidence" value="ECO:0007669"/>
    <property type="project" value="UniProtKB-KW"/>
</dbReference>
<feature type="compositionally biased region" description="Low complexity" evidence="10">
    <location>
        <begin position="350"/>
        <end position="368"/>
    </location>
</feature>
<evidence type="ECO:0000256" key="8">
    <source>
        <dbReference type="ARBA" id="ARBA00048679"/>
    </source>
</evidence>
<evidence type="ECO:0000313" key="13">
    <source>
        <dbReference type="Proteomes" id="UP000187429"/>
    </source>
</evidence>
<dbReference type="SMART" id="SM00220">
    <property type="entry name" value="S_TKc"/>
    <property type="match status" value="1"/>
</dbReference>
<keyword evidence="3" id="KW-0808">Transferase</keyword>
<feature type="compositionally biased region" description="Basic and acidic residues" evidence="10">
    <location>
        <begin position="205"/>
        <end position="214"/>
    </location>
</feature>
<dbReference type="GO" id="GO:0005524">
    <property type="term" value="F:ATP binding"/>
    <property type="evidence" value="ECO:0007669"/>
    <property type="project" value="UniProtKB-UniRule"/>
</dbReference>
<evidence type="ECO:0000256" key="6">
    <source>
        <dbReference type="ARBA" id="ARBA00022840"/>
    </source>
</evidence>
<dbReference type="InterPro" id="IPR051334">
    <property type="entry name" value="SRPK"/>
</dbReference>
<proteinExistence type="predicted"/>
<feature type="region of interest" description="Disordered" evidence="10">
    <location>
        <begin position="195"/>
        <end position="232"/>
    </location>
</feature>
<keyword evidence="4 9" id="KW-0547">Nucleotide-binding</keyword>
<name>A0A1R1XQI8_9FUNG</name>
<dbReference type="PROSITE" id="PS00108">
    <property type="entry name" value="PROTEIN_KINASE_ST"/>
    <property type="match status" value="1"/>
</dbReference>
<organism evidence="12 13">
    <name type="scientific">Smittium culicis</name>
    <dbReference type="NCBI Taxonomy" id="133412"/>
    <lineage>
        <taxon>Eukaryota</taxon>
        <taxon>Fungi</taxon>
        <taxon>Fungi incertae sedis</taxon>
        <taxon>Zoopagomycota</taxon>
        <taxon>Kickxellomycotina</taxon>
        <taxon>Harpellomycetes</taxon>
        <taxon>Harpellales</taxon>
        <taxon>Legeriomycetaceae</taxon>
        <taxon>Smittium</taxon>
    </lineage>
</organism>
<dbReference type="Pfam" id="PF07714">
    <property type="entry name" value="PK_Tyr_Ser-Thr"/>
    <property type="match status" value="1"/>
</dbReference>
<dbReference type="EC" id="2.7.11.1" evidence="1"/>
<feature type="compositionally biased region" description="Low complexity" evidence="10">
    <location>
        <begin position="215"/>
        <end position="225"/>
    </location>
</feature>
<evidence type="ECO:0000256" key="1">
    <source>
        <dbReference type="ARBA" id="ARBA00012513"/>
    </source>
</evidence>
<dbReference type="GO" id="GO:0000245">
    <property type="term" value="P:spliceosomal complex assembly"/>
    <property type="evidence" value="ECO:0007669"/>
    <property type="project" value="TreeGrafter"/>
</dbReference>
<dbReference type="PROSITE" id="PS00107">
    <property type="entry name" value="PROTEIN_KINASE_ATP"/>
    <property type="match status" value="1"/>
</dbReference>
<keyword evidence="2" id="KW-0723">Serine/threonine-protein kinase</keyword>
<comment type="catalytic activity">
    <reaction evidence="8">
        <text>L-seryl-[protein] + ATP = O-phospho-L-seryl-[protein] + ADP + H(+)</text>
        <dbReference type="Rhea" id="RHEA:17989"/>
        <dbReference type="Rhea" id="RHEA-COMP:9863"/>
        <dbReference type="Rhea" id="RHEA-COMP:11604"/>
        <dbReference type="ChEBI" id="CHEBI:15378"/>
        <dbReference type="ChEBI" id="CHEBI:29999"/>
        <dbReference type="ChEBI" id="CHEBI:30616"/>
        <dbReference type="ChEBI" id="CHEBI:83421"/>
        <dbReference type="ChEBI" id="CHEBI:456216"/>
        <dbReference type="EC" id="2.7.11.1"/>
    </reaction>
</comment>
<protein>
    <recommendedName>
        <fullName evidence="1">non-specific serine/threonine protein kinase</fullName>
        <ecNumber evidence="1">2.7.11.1</ecNumber>
    </recommendedName>
</protein>
<feature type="compositionally biased region" description="Basic residues" evidence="10">
    <location>
        <begin position="1"/>
        <end position="23"/>
    </location>
</feature>
<dbReference type="PROSITE" id="PS50011">
    <property type="entry name" value="PROTEIN_KINASE_DOM"/>
    <property type="match status" value="1"/>
</dbReference>
<dbReference type="InterPro" id="IPR001245">
    <property type="entry name" value="Ser-Thr/Tyr_kinase_cat_dom"/>
</dbReference>
<dbReference type="GO" id="GO:0050684">
    <property type="term" value="P:regulation of mRNA processing"/>
    <property type="evidence" value="ECO:0007669"/>
    <property type="project" value="TreeGrafter"/>
</dbReference>
<dbReference type="FunFam" id="1.10.510.10:FF:000275">
    <property type="entry name" value="SRSF protein kinase 2 isoform X3"/>
    <property type="match status" value="1"/>
</dbReference>
<dbReference type="GO" id="GO:0005737">
    <property type="term" value="C:cytoplasm"/>
    <property type="evidence" value="ECO:0007669"/>
    <property type="project" value="TreeGrafter"/>
</dbReference>
<feature type="region of interest" description="Disordered" evidence="10">
    <location>
        <begin position="1"/>
        <end position="65"/>
    </location>
</feature>
<feature type="region of interest" description="Disordered" evidence="10">
    <location>
        <begin position="350"/>
        <end position="393"/>
    </location>
</feature>
<dbReference type="InterPro" id="IPR017441">
    <property type="entry name" value="Protein_kinase_ATP_BS"/>
</dbReference>
<comment type="catalytic activity">
    <reaction evidence="7">
        <text>L-threonyl-[protein] + ATP = O-phospho-L-threonyl-[protein] + ADP + H(+)</text>
        <dbReference type="Rhea" id="RHEA:46608"/>
        <dbReference type="Rhea" id="RHEA-COMP:11060"/>
        <dbReference type="Rhea" id="RHEA-COMP:11605"/>
        <dbReference type="ChEBI" id="CHEBI:15378"/>
        <dbReference type="ChEBI" id="CHEBI:30013"/>
        <dbReference type="ChEBI" id="CHEBI:30616"/>
        <dbReference type="ChEBI" id="CHEBI:61977"/>
        <dbReference type="ChEBI" id="CHEBI:456216"/>
        <dbReference type="EC" id="2.7.11.1"/>
    </reaction>
</comment>
<dbReference type="Proteomes" id="UP000187429">
    <property type="component" value="Unassembled WGS sequence"/>
</dbReference>
<dbReference type="Gene3D" id="1.10.510.10">
    <property type="entry name" value="Transferase(Phosphotransferase) domain 1"/>
    <property type="match status" value="1"/>
</dbReference>
<evidence type="ECO:0000259" key="11">
    <source>
        <dbReference type="PROSITE" id="PS50011"/>
    </source>
</evidence>
<dbReference type="AlphaFoldDB" id="A0A1R1XQI8"/>
<dbReference type="SUPFAM" id="SSF56112">
    <property type="entry name" value="Protein kinase-like (PK-like)"/>
    <property type="match status" value="1"/>
</dbReference>
<evidence type="ECO:0000256" key="7">
    <source>
        <dbReference type="ARBA" id="ARBA00047899"/>
    </source>
</evidence>
<dbReference type="InterPro" id="IPR011009">
    <property type="entry name" value="Kinase-like_dom_sf"/>
</dbReference>
<dbReference type="OrthoDB" id="2649at2759"/>
<dbReference type="PANTHER" id="PTHR47634:SF9">
    <property type="entry name" value="PROTEIN KINASE DOMAIN-CONTAINING PROTEIN-RELATED"/>
    <property type="match status" value="1"/>
</dbReference>
<sequence>MQTAKRRALEKKLKKFQAARNSKKNVDNSSNRSPSPMEDIKVAESPARYSDESDSQYTDSEPEEDIEDYKIGGYHPVKIGERFKNNRYKVVRKLGWGHFSTVWLAYDSSSDRHVALKIVKSAKRYYEAATDEIKLCSRAATSSTSHTGHKYIVLLLDNFEISGPNGIHIVMVFEVLGENLLYLLKKAKRFHSIENSRSHANSVEKNQEYNRKLSNDSSSSFERNSGPNDSFNGNGLPISIVKQISKQILHGLAYLHGPCRMIHTDLKPENVLVCIDNVEQVIRSQLDEPSTASPKHMSEQEPSSDFAFGLMLDNNSSVHNSTTTTNFKFGNASISTSLERNMNGINISESQSIQQSENSTTESTNTNTKIIDSEDKDNNESKNNSKSDVNSNILTKDANSDIPYKINVKIADLGNATWIEEHFTNDIQTRQYRSPEVIIGAEWNSSADIWSCACLIFEMLTGEYLFEPRNGKNYEKDEDHLAQIIEIISPLSKKFAISGRYSADFFTKRGELRHIRRLRPFPLNELLNKEYGFSRSESLEIADFLRPMLDVNPLRRATAYEMLKHPWIN</sequence>
<feature type="binding site" evidence="9">
    <location>
        <position position="117"/>
    </location>
    <ligand>
        <name>ATP</name>
        <dbReference type="ChEBI" id="CHEBI:30616"/>
    </ligand>
</feature>
<dbReference type="PANTHER" id="PTHR47634">
    <property type="entry name" value="PROTEIN KINASE DOMAIN-CONTAINING PROTEIN-RELATED"/>
    <property type="match status" value="1"/>
</dbReference>
<keyword evidence="5 12" id="KW-0418">Kinase</keyword>
<gene>
    <name evidence="12" type="ORF">AYI69_g7669</name>
</gene>
<dbReference type="InterPro" id="IPR000719">
    <property type="entry name" value="Prot_kinase_dom"/>
</dbReference>
<accession>A0A1R1XQI8</accession>
<dbReference type="Gene3D" id="3.30.200.20">
    <property type="entry name" value="Phosphorylase Kinase, domain 1"/>
    <property type="match status" value="1"/>
</dbReference>
<keyword evidence="6 9" id="KW-0067">ATP-binding</keyword>
<keyword evidence="13" id="KW-1185">Reference proteome</keyword>
<dbReference type="EMBL" id="LSSM01003753">
    <property type="protein sequence ID" value="OMJ16866.1"/>
    <property type="molecule type" value="Genomic_DNA"/>
</dbReference>
<evidence type="ECO:0000256" key="9">
    <source>
        <dbReference type="PROSITE-ProRule" id="PRU10141"/>
    </source>
</evidence>
<comment type="caution">
    <text evidence="12">The sequence shown here is derived from an EMBL/GenBank/DDBJ whole genome shotgun (WGS) entry which is preliminary data.</text>
</comment>
<evidence type="ECO:0000313" key="12">
    <source>
        <dbReference type="EMBL" id="OMJ16866.1"/>
    </source>
</evidence>
<dbReference type="FunFam" id="3.30.200.20:FF:000770">
    <property type="entry name" value="SRSF protein kinase 2"/>
    <property type="match status" value="1"/>
</dbReference>
<evidence type="ECO:0000256" key="5">
    <source>
        <dbReference type="ARBA" id="ARBA00022777"/>
    </source>
</evidence>
<dbReference type="InterPro" id="IPR008271">
    <property type="entry name" value="Ser/Thr_kinase_AS"/>
</dbReference>